<protein>
    <submittedName>
        <fullName evidence="2">Glyoxylase-like metal-dependent hydrolase (Beta-lactamase superfamily II)</fullName>
    </submittedName>
</protein>
<dbReference type="SUPFAM" id="SSF56281">
    <property type="entry name" value="Metallo-hydrolase/oxidoreductase"/>
    <property type="match status" value="1"/>
</dbReference>
<evidence type="ECO:0000259" key="1">
    <source>
        <dbReference type="SMART" id="SM00849"/>
    </source>
</evidence>
<name>A0A397Q8W3_9HYPH</name>
<dbReference type="AlphaFoldDB" id="A0A397Q8W3"/>
<dbReference type="PANTHER" id="PTHR23131">
    <property type="entry name" value="ENDORIBONUCLEASE LACTB2"/>
    <property type="match status" value="1"/>
</dbReference>
<dbReference type="GO" id="GO:0016787">
    <property type="term" value="F:hydrolase activity"/>
    <property type="evidence" value="ECO:0007669"/>
    <property type="project" value="UniProtKB-KW"/>
</dbReference>
<accession>A0A397Q8W3</accession>
<gene>
    <name evidence="2" type="ORF">BXY53_1368</name>
</gene>
<comment type="caution">
    <text evidence="2">The sequence shown here is derived from an EMBL/GenBank/DDBJ whole genome shotgun (WGS) entry which is preliminary data.</text>
</comment>
<dbReference type="InterPro" id="IPR050662">
    <property type="entry name" value="Sec-metab_biosynth-thioest"/>
</dbReference>
<evidence type="ECO:0000313" key="3">
    <source>
        <dbReference type="Proteomes" id="UP000266273"/>
    </source>
</evidence>
<keyword evidence="2" id="KW-0378">Hydrolase</keyword>
<dbReference type="InterPro" id="IPR001279">
    <property type="entry name" value="Metallo-B-lactamas"/>
</dbReference>
<sequence length="303" mass="32803">MSEQIPFQKEMRFAYGVASPVAPGVRRLVAPNPGPMTDHGTNTYIIGRGNVAVIDPGPESPDHLHALLDELAKTGERVTHILITHTHLDHCAGLPALKQATGALTAGFGSVGLRRTDTLGPGGRSFADGHFTPDIPLRDGEVLSGDDWEITALHTPGHAPDHLCFAYAPAQALFSGDHVMGWNTSVIAPPEGHMGAYLDSLHRLLDYDHTAYFPGHGGWINQPQRLVKAFIMHRRWRENEIIEALQTGAQSVPDITAQVYTGLPEHLERAAQLSVLAHLERLVETGRAETPGSISLEATFSLT</sequence>
<evidence type="ECO:0000313" key="2">
    <source>
        <dbReference type="EMBL" id="RIA56265.1"/>
    </source>
</evidence>
<dbReference type="Pfam" id="PF17778">
    <property type="entry name" value="WHD_BLACT"/>
    <property type="match status" value="1"/>
</dbReference>
<dbReference type="OrthoDB" id="9788263at2"/>
<feature type="domain" description="Metallo-beta-lactamase" evidence="1">
    <location>
        <begin position="40"/>
        <end position="216"/>
    </location>
</feature>
<keyword evidence="3" id="KW-1185">Reference proteome</keyword>
<dbReference type="EMBL" id="QXDF01000001">
    <property type="protein sequence ID" value="RIA56265.1"/>
    <property type="molecule type" value="Genomic_DNA"/>
</dbReference>
<dbReference type="InterPro" id="IPR041516">
    <property type="entry name" value="LACTB2_WH"/>
</dbReference>
<dbReference type="CDD" id="cd16278">
    <property type="entry name" value="metallo-hydrolase-like_MBL-fold"/>
    <property type="match status" value="1"/>
</dbReference>
<dbReference type="RefSeq" id="WP_119061077.1">
    <property type="nucleotide sequence ID" value="NZ_QXDF01000001.1"/>
</dbReference>
<dbReference type="Pfam" id="PF00753">
    <property type="entry name" value="Lactamase_B"/>
    <property type="match status" value="1"/>
</dbReference>
<dbReference type="Proteomes" id="UP000266273">
    <property type="component" value="Unassembled WGS sequence"/>
</dbReference>
<dbReference type="InterPro" id="IPR036388">
    <property type="entry name" value="WH-like_DNA-bd_sf"/>
</dbReference>
<proteinExistence type="predicted"/>
<dbReference type="InterPro" id="IPR036866">
    <property type="entry name" value="RibonucZ/Hydroxyglut_hydro"/>
</dbReference>
<dbReference type="PANTHER" id="PTHR23131:SF0">
    <property type="entry name" value="ENDORIBONUCLEASE LACTB2"/>
    <property type="match status" value="1"/>
</dbReference>
<reference evidence="2 3" key="1">
    <citation type="submission" date="2018-08" db="EMBL/GenBank/DDBJ databases">
        <title>Genomic Encyclopedia of Archaeal and Bacterial Type Strains, Phase II (KMG-II): from individual species to whole genera.</title>
        <authorList>
            <person name="Goeker M."/>
        </authorList>
    </citation>
    <scope>NUCLEOTIDE SEQUENCE [LARGE SCALE GENOMIC DNA]</scope>
    <source>
        <strain evidence="2 3">DSM 5002</strain>
    </source>
</reference>
<dbReference type="Gene3D" id="1.10.10.10">
    <property type="entry name" value="Winged helix-like DNA-binding domain superfamily/Winged helix DNA-binding domain"/>
    <property type="match status" value="1"/>
</dbReference>
<organism evidence="2 3">
    <name type="scientific">Dichotomicrobium thermohalophilum</name>
    <dbReference type="NCBI Taxonomy" id="933063"/>
    <lineage>
        <taxon>Bacteria</taxon>
        <taxon>Pseudomonadati</taxon>
        <taxon>Pseudomonadota</taxon>
        <taxon>Alphaproteobacteria</taxon>
        <taxon>Hyphomicrobiales</taxon>
        <taxon>Hyphomicrobiaceae</taxon>
        <taxon>Dichotomicrobium</taxon>
    </lineage>
</organism>
<dbReference type="Gene3D" id="3.60.15.10">
    <property type="entry name" value="Ribonuclease Z/Hydroxyacylglutathione hydrolase-like"/>
    <property type="match status" value="1"/>
</dbReference>
<dbReference type="SMART" id="SM00849">
    <property type="entry name" value="Lactamase_B"/>
    <property type="match status" value="1"/>
</dbReference>